<proteinExistence type="predicted"/>
<sequence length="74" mass="8314">MAENPQTEIWVKVHPDVLEGKKTGYFADLRATQRVRLIAENVSPQSLLRHVSRVYVVTSQYGFEALLAGKPVTC</sequence>
<dbReference type="Pfam" id="PF05159">
    <property type="entry name" value="Capsule_synth"/>
    <property type="match status" value="1"/>
</dbReference>
<feature type="non-terminal residue" evidence="1">
    <location>
        <position position="1"/>
    </location>
</feature>
<gene>
    <name evidence="1" type="ORF">Q604_UNBC08806G0001</name>
</gene>
<dbReference type="EMBL" id="AZMM01008806">
    <property type="protein sequence ID" value="ETJ36949.1"/>
    <property type="molecule type" value="Genomic_DNA"/>
</dbReference>
<evidence type="ECO:0000313" key="1">
    <source>
        <dbReference type="EMBL" id="ETJ36949.1"/>
    </source>
</evidence>
<dbReference type="InterPro" id="IPR007833">
    <property type="entry name" value="Capsule_polysaccharide_synth"/>
</dbReference>
<dbReference type="GO" id="GO:0000271">
    <property type="term" value="P:polysaccharide biosynthetic process"/>
    <property type="evidence" value="ECO:0007669"/>
    <property type="project" value="InterPro"/>
</dbReference>
<organism evidence="1">
    <name type="scientific">human gut metagenome</name>
    <dbReference type="NCBI Taxonomy" id="408170"/>
    <lineage>
        <taxon>unclassified sequences</taxon>
        <taxon>metagenomes</taxon>
        <taxon>organismal metagenomes</taxon>
    </lineage>
</organism>
<name>W1Y724_9ZZZZ</name>
<feature type="non-terminal residue" evidence="1">
    <location>
        <position position="74"/>
    </location>
</feature>
<accession>W1Y724</accession>
<protein>
    <submittedName>
        <fullName evidence="1">Capsule polysaccharide export protein kpsC</fullName>
    </submittedName>
</protein>
<comment type="caution">
    <text evidence="1">The sequence shown here is derived from an EMBL/GenBank/DDBJ whole genome shotgun (WGS) entry which is preliminary data.</text>
</comment>
<dbReference type="GO" id="GO:0015774">
    <property type="term" value="P:polysaccharide transport"/>
    <property type="evidence" value="ECO:0007669"/>
    <property type="project" value="InterPro"/>
</dbReference>
<dbReference type="AlphaFoldDB" id="W1Y724"/>
<reference evidence="1" key="1">
    <citation type="submission" date="2013-12" db="EMBL/GenBank/DDBJ databases">
        <title>A Varibaculum cambriense genome reconstructed from a premature infant gut community with otherwise low bacterial novelty that shifts toward anaerobic metabolism during the third week of life.</title>
        <authorList>
            <person name="Brown C.T."/>
            <person name="Sharon I."/>
            <person name="Thomas B.C."/>
            <person name="Castelle C.J."/>
            <person name="Morowitz M.J."/>
            <person name="Banfield J.F."/>
        </authorList>
    </citation>
    <scope>NUCLEOTIDE SEQUENCE</scope>
</reference>